<comment type="caution">
    <text evidence="1">The sequence shown here is derived from an EMBL/GenBank/DDBJ whole genome shotgun (WGS) entry which is preliminary data.</text>
</comment>
<proteinExistence type="predicted"/>
<evidence type="ECO:0000313" key="1">
    <source>
        <dbReference type="EMBL" id="CAF4233036.1"/>
    </source>
</evidence>
<feature type="non-terminal residue" evidence="1">
    <location>
        <position position="1"/>
    </location>
</feature>
<name>A0A820DK31_9BILA</name>
<organism evidence="1 2">
    <name type="scientific">Rotaria sordida</name>
    <dbReference type="NCBI Taxonomy" id="392033"/>
    <lineage>
        <taxon>Eukaryota</taxon>
        <taxon>Metazoa</taxon>
        <taxon>Spiralia</taxon>
        <taxon>Gnathifera</taxon>
        <taxon>Rotifera</taxon>
        <taxon>Eurotatoria</taxon>
        <taxon>Bdelloidea</taxon>
        <taxon>Philodinida</taxon>
        <taxon>Philodinidae</taxon>
        <taxon>Rotaria</taxon>
    </lineage>
</organism>
<accession>A0A820DK31</accession>
<sequence length="102" mass="12052">MPIQDELLTITKENNTCKKRTEQFNYGLCYTYICSEYRKYPLCKFQLKAKHSSDGTYQLYSSEFYDHQQRNTTTRLPSPIREDIIKLSDNGIVPSQINKVMK</sequence>
<reference evidence="1" key="1">
    <citation type="submission" date="2021-02" db="EMBL/GenBank/DDBJ databases">
        <authorList>
            <person name="Nowell W R."/>
        </authorList>
    </citation>
    <scope>NUCLEOTIDE SEQUENCE</scope>
</reference>
<protein>
    <submittedName>
        <fullName evidence="1">Uncharacterized protein</fullName>
    </submittedName>
</protein>
<gene>
    <name evidence="1" type="ORF">OTI717_LOCUS39805</name>
</gene>
<dbReference type="AlphaFoldDB" id="A0A820DK31"/>
<evidence type="ECO:0000313" key="2">
    <source>
        <dbReference type="Proteomes" id="UP000663823"/>
    </source>
</evidence>
<dbReference type="Proteomes" id="UP000663823">
    <property type="component" value="Unassembled WGS sequence"/>
</dbReference>
<dbReference type="EMBL" id="CAJOAX010027910">
    <property type="protein sequence ID" value="CAF4233036.1"/>
    <property type="molecule type" value="Genomic_DNA"/>
</dbReference>